<organism evidence="1 2">
    <name type="scientific">Hyalomma asiaticum</name>
    <name type="common">Tick</name>
    <dbReference type="NCBI Taxonomy" id="266040"/>
    <lineage>
        <taxon>Eukaryota</taxon>
        <taxon>Metazoa</taxon>
        <taxon>Ecdysozoa</taxon>
        <taxon>Arthropoda</taxon>
        <taxon>Chelicerata</taxon>
        <taxon>Arachnida</taxon>
        <taxon>Acari</taxon>
        <taxon>Parasitiformes</taxon>
        <taxon>Ixodida</taxon>
        <taxon>Ixodoidea</taxon>
        <taxon>Ixodidae</taxon>
        <taxon>Hyalomminae</taxon>
        <taxon>Hyalomma</taxon>
    </lineage>
</organism>
<proteinExistence type="predicted"/>
<protein>
    <submittedName>
        <fullName evidence="1">Uncharacterized protein</fullName>
    </submittedName>
</protein>
<keyword evidence="2" id="KW-1185">Reference proteome</keyword>
<evidence type="ECO:0000313" key="2">
    <source>
        <dbReference type="Proteomes" id="UP000821845"/>
    </source>
</evidence>
<comment type="caution">
    <text evidence="1">The sequence shown here is derived from an EMBL/GenBank/DDBJ whole genome shotgun (WGS) entry which is preliminary data.</text>
</comment>
<evidence type="ECO:0000313" key="1">
    <source>
        <dbReference type="EMBL" id="KAH6943059.1"/>
    </source>
</evidence>
<name>A0ACB7TDY2_HYAAI</name>
<reference evidence="1" key="1">
    <citation type="submission" date="2020-05" db="EMBL/GenBank/DDBJ databases">
        <title>Large-scale comparative analyses of tick genomes elucidate their genetic diversity and vector capacities.</title>
        <authorList>
            <person name="Jia N."/>
            <person name="Wang J."/>
            <person name="Shi W."/>
            <person name="Du L."/>
            <person name="Sun Y."/>
            <person name="Zhan W."/>
            <person name="Jiang J."/>
            <person name="Wang Q."/>
            <person name="Zhang B."/>
            <person name="Ji P."/>
            <person name="Sakyi L.B."/>
            <person name="Cui X."/>
            <person name="Yuan T."/>
            <person name="Jiang B."/>
            <person name="Yang W."/>
            <person name="Lam T.T.-Y."/>
            <person name="Chang Q."/>
            <person name="Ding S."/>
            <person name="Wang X."/>
            <person name="Zhu J."/>
            <person name="Ruan X."/>
            <person name="Zhao L."/>
            <person name="Wei J."/>
            <person name="Que T."/>
            <person name="Du C."/>
            <person name="Cheng J."/>
            <person name="Dai P."/>
            <person name="Han X."/>
            <person name="Huang E."/>
            <person name="Gao Y."/>
            <person name="Liu J."/>
            <person name="Shao H."/>
            <person name="Ye R."/>
            <person name="Li L."/>
            <person name="Wei W."/>
            <person name="Wang X."/>
            <person name="Wang C."/>
            <person name="Yang T."/>
            <person name="Huo Q."/>
            <person name="Li W."/>
            <person name="Guo W."/>
            <person name="Chen H."/>
            <person name="Zhou L."/>
            <person name="Ni X."/>
            <person name="Tian J."/>
            <person name="Zhou Y."/>
            <person name="Sheng Y."/>
            <person name="Liu T."/>
            <person name="Pan Y."/>
            <person name="Xia L."/>
            <person name="Li J."/>
            <person name="Zhao F."/>
            <person name="Cao W."/>
        </authorList>
    </citation>
    <scope>NUCLEOTIDE SEQUENCE</scope>
    <source>
        <strain evidence="1">Hyas-2018</strain>
    </source>
</reference>
<dbReference type="EMBL" id="CM023490">
    <property type="protein sequence ID" value="KAH6943059.1"/>
    <property type="molecule type" value="Genomic_DNA"/>
</dbReference>
<accession>A0ACB7TDY2</accession>
<dbReference type="Proteomes" id="UP000821845">
    <property type="component" value="Chromosome 10"/>
</dbReference>
<gene>
    <name evidence="1" type="ORF">HPB50_014921</name>
</gene>
<sequence>MASIRSSALKAGCSDMIAAIYIISTRCADVADICSAFIGCGKAASSGERQKIGPRAIAPAASFSAPLSPPGEEVFPLSASPLCRFGRPAFGVAHSHRRRGGQSGKAVRRKAGKPPLQAAKAGRKTRRQVRSLSDQLFAARRFAAANKRAANIGDIGTPGRDYGNGGNHV</sequence>